<dbReference type="OrthoDB" id="1550811at2"/>
<dbReference type="EMBL" id="RPDH01000001">
    <property type="protein sequence ID" value="RPE13735.1"/>
    <property type="molecule type" value="Genomic_DNA"/>
</dbReference>
<dbReference type="Pfam" id="PF10946">
    <property type="entry name" value="DUF2625"/>
    <property type="match status" value="1"/>
</dbReference>
<dbReference type="AlphaFoldDB" id="A0A3N4Q2D2"/>
<reference evidence="1 2" key="1">
    <citation type="submission" date="2018-11" db="EMBL/GenBank/DDBJ databases">
        <title>Chitinophaga lutea sp.nov., isolate from arsenic contaminated soil.</title>
        <authorList>
            <person name="Zong Y."/>
        </authorList>
    </citation>
    <scope>NUCLEOTIDE SEQUENCE [LARGE SCALE GENOMIC DNA]</scope>
    <source>
        <strain evidence="1 2">ZY74</strain>
    </source>
</reference>
<sequence>MRTLQELINTTEPGWPVVKELIAAANNKVEILPCNRAAADSALYQTQVTTRSPMGAIVHESGGLLIDNGWIRILGSGHPRLSRSLPGWNNAKAPATNGIPGFMLVADDAIGGFFAINHNALGSDSGKIYYLAPDNLEWEALDLSYTDFLVFCFSGNLEEFYANLRWENWQEGVAALNGDLVYNFFPTLWTAEGKDINKNSRRAIPVEEQFELNMSFRKRLGLQ</sequence>
<dbReference type="Proteomes" id="UP000278351">
    <property type="component" value="Unassembled WGS sequence"/>
</dbReference>
<dbReference type="RefSeq" id="WP_123846254.1">
    <property type="nucleotide sequence ID" value="NZ_RPDH01000001.1"/>
</dbReference>
<comment type="caution">
    <text evidence="1">The sequence shown here is derived from an EMBL/GenBank/DDBJ whole genome shotgun (WGS) entry which is preliminary data.</text>
</comment>
<keyword evidence="2" id="KW-1185">Reference proteome</keyword>
<evidence type="ECO:0000313" key="2">
    <source>
        <dbReference type="Proteomes" id="UP000278351"/>
    </source>
</evidence>
<organism evidence="1 2">
    <name type="scientific">Chitinophaga lutea</name>
    <dbReference type="NCBI Taxonomy" id="2488634"/>
    <lineage>
        <taxon>Bacteria</taxon>
        <taxon>Pseudomonadati</taxon>
        <taxon>Bacteroidota</taxon>
        <taxon>Chitinophagia</taxon>
        <taxon>Chitinophagales</taxon>
        <taxon>Chitinophagaceae</taxon>
        <taxon>Chitinophaga</taxon>
    </lineage>
</organism>
<protein>
    <submittedName>
        <fullName evidence="1">DUF2625 domain-containing protein</fullName>
    </submittedName>
</protein>
<gene>
    <name evidence="1" type="ORF">EGT74_09545</name>
</gene>
<accession>A0A3N4Q2D2</accession>
<dbReference type="NCBIfam" id="NF008498">
    <property type="entry name" value="PRK11408.1-5"/>
    <property type="match status" value="1"/>
</dbReference>
<evidence type="ECO:0000313" key="1">
    <source>
        <dbReference type="EMBL" id="RPE13735.1"/>
    </source>
</evidence>
<name>A0A3N4Q2D2_9BACT</name>
<proteinExistence type="predicted"/>
<dbReference type="InterPro" id="IPR021239">
    <property type="entry name" value="DUF2625"/>
</dbReference>